<dbReference type="PANTHER" id="PTHR30290">
    <property type="entry name" value="PERIPLASMIC BINDING COMPONENT OF ABC TRANSPORTER"/>
    <property type="match status" value="1"/>
</dbReference>
<dbReference type="Gene3D" id="3.10.105.10">
    <property type="entry name" value="Dipeptide-binding Protein, Domain 3"/>
    <property type="match status" value="1"/>
</dbReference>
<dbReference type="GO" id="GO:1904680">
    <property type="term" value="F:peptide transmembrane transporter activity"/>
    <property type="evidence" value="ECO:0007669"/>
    <property type="project" value="TreeGrafter"/>
</dbReference>
<comment type="subcellular location">
    <subcellularLocation>
        <location evidence="1">Periplasm</location>
    </subcellularLocation>
</comment>
<dbReference type="GO" id="GO:0015833">
    <property type="term" value="P:peptide transport"/>
    <property type="evidence" value="ECO:0007669"/>
    <property type="project" value="TreeGrafter"/>
</dbReference>
<evidence type="ECO:0000256" key="3">
    <source>
        <dbReference type="ARBA" id="ARBA00022448"/>
    </source>
</evidence>
<dbReference type="KEGG" id="ncb:C0V82_16900"/>
<sequence>MAGPGFLNTARGLLLATLIAAVPVTADAADLRLGVMNLARSTDPHVGANRNEYMLHDQVYEGLAQADAQFQPSPRLAESWEMQPDGSWLFRLRRDVRFQNGRLLTPRDVIYSFCRTGKVGPEPRPFAARLAEVASVTAPDAHSILVRHRSPVTIFPSDVASIPIIPAPGEPNSRTQVSYSTDGCAAFTDWLDDGKFGSAGSQAGTGPFRLASFGDKEILLERNPDYWGRSADWDHVRLIRLAENERVPAMLEGRIDVLDGVSLEALPFFASQQAVQVVEGPSAAVTYLQSNQHVPGDGSSNRFRDVRVRRALMLAIPARLLSDRIVPGYGTATGQMAMPGMAGYTPGIPDDVYDPQEAKRLLADAGLAGGFDTTLMVTPLQSKIGDAIAYFLDKVGVRVKVQVEPMERYTERLRTGDFQLFYGGWIFNPANMPDSLRALLGTSSGGPSRGAHNYAGYCNADIDRLLRAALGEPDPAKRDGMLQSATRAFFDDVAWIPLMHAQGRWVVRKGVTLLPRLDRLLLASEIRLETATR</sequence>
<protein>
    <submittedName>
        <fullName evidence="5">Uncharacterized protein</fullName>
    </submittedName>
</protein>
<dbReference type="GO" id="GO:0043190">
    <property type="term" value="C:ATP-binding cassette (ABC) transporter complex"/>
    <property type="evidence" value="ECO:0007669"/>
    <property type="project" value="InterPro"/>
</dbReference>
<dbReference type="InterPro" id="IPR039424">
    <property type="entry name" value="SBP_5"/>
</dbReference>
<dbReference type="Gene3D" id="3.90.76.10">
    <property type="entry name" value="Dipeptide-binding Protein, Domain 1"/>
    <property type="match status" value="1"/>
</dbReference>
<keyword evidence="4" id="KW-0732">Signal</keyword>
<evidence type="ECO:0000313" key="5">
    <source>
        <dbReference type="EMBL" id="AUN32096.1"/>
    </source>
</evidence>
<dbReference type="SUPFAM" id="SSF53850">
    <property type="entry name" value="Periplasmic binding protein-like II"/>
    <property type="match status" value="1"/>
</dbReference>
<comment type="similarity">
    <text evidence="2">Belongs to the bacterial solute-binding protein 5 family.</text>
</comment>
<dbReference type="OrthoDB" id="9803988at2"/>
<dbReference type="Pfam" id="PF00496">
    <property type="entry name" value="SBP_bac_5"/>
    <property type="match status" value="1"/>
</dbReference>
<dbReference type="Proteomes" id="UP000234752">
    <property type="component" value="Chromosome eg_2"/>
</dbReference>
<dbReference type="EMBL" id="CP025612">
    <property type="protein sequence ID" value="AUN32096.1"/>
    <property type="molecule type" value="Genomic_DNA"/>
</dbReference>
<dbReference type="GO" id="GO:0030288">
    <property type="term" value="C:outer membrane-bounded periplasmic space"/>
    <property type="evidence" value="ECO:0007669"/>
    <property type="project" value="UniProtKB-ARBA"/>
</dbReference>
<dbReference type="InterPro" id="IPR000914">
    <property type="entry name" value="SBP_5_dom"/>
</dbReference>
<keyword evidence="6" id="KW-1185">Reference proteome</keyword>
<reference evidence="5 6" key="1">
    <citation type="submission" date="2017-12" db="EMBL/GenBank/DDBJ databases">
        <title>Genomes of bacteria within cyanobacterial aggregates.</title>
        <authorList>
            <person name="Cai H."/>
        </authorList>
    </citation>
    <scope>NUCLEOTIDE SEQUENCE [LARGE SCALE GENOMIC DNA]</scope>
    <source>
        <strain evidence="5 6">TH16</strain>
    </source>
</reference>
<dbReference type="Gene3D" id="3.40.190.10">
    <property type="entry name" value="Periplasmic binding protein-like II"/>
    <property type="match status" value="1"/>
</dbReference>
<evidence type="ECO:0000313" key="6">
    <source>
        <dbReference type="Proteomes" id="UP000234752"/>
    </source>
</evidence>
<organism evidence="5 6">
    <name type="scientific">Niveispirillum cyanobacteriorum</name>
    <dbReference type="NCBI Taxonomy" id="1612173"/>
    <lineage>
        <taxon>Bacteria</taxon>
        <taxon>Pseudomonadati</taxon>
        <taxon>Pseudomonadota</taxon>
        <taxon>Alphaproteobacteria</taxon>
        <taxon>Rhodospirillales</taxon>
        <taxon>Azospirillaceae</taxon>
        <taxon>Niveispirillum</taxon>
    </lineage>
</organism>
<gene>
    <name evidence="5" type="ORF">C0V82_16900</name>
</gene>
<dbReference type="InterPro" id="IPR030678">
    <property type="entry name" value="Peptide/Ni-bd"/>
</dbReference>
<accession>A0A2K9NHP8</accession>
<evidence type="ECO:0000256" key="1">
    <source>
        <dbReference type="ARBA" id="ARBA00004418"/>
    </source>
</evidence>
<dbReference type="PANTHER" id="PTHR30290:SF9">
    <property type="entry name" value="OLIGOPEPTIDE-BINDING PROTEIN APPA"/>
    <property type="match status" value="1"/>
</dbReference>
<dbReference type="PIRSF" id="PIRSF002741">
    <property type="entry name" value="MppA"/>
    <property type="match status" value="1"/>
</dbReference>
<evidence type="ECO:0000256" key="4">
    <source>
        <dbReference type="ARBA" id="ARBA00022729"/>
    </source>
</evidence>
<dbReference type="RefSeq" id="WP_102113646.1">
    <property type="nucleotide sequence ID" value="NZ_BMGN01000006.1"/>
</dbReference>
<dbReference type="AlphaFoldDB" id="A0A2K9NHP8"/>
<evidence type="ECO:0000256" key="2">
    <source>
        <dbReference type="ARBA" id="ARBA00005695"/>
    </source>
</evidence>
<name>A0A2K9NHP8_9PROT</name>
<keyword evidence="3" id="KW-0813">Transport</keyword>
<proteinExistence type="inferred from homology"/>